<protein>
    <submittedName>
        <fullName evidence="11">Mechanosensitive ion channel family protein</fullName>
    </submittedName>
</protein>
<feature type="domain" description="Mechanosensitive ion channel MscS" evidence="8">
    <location>
        <begin position="178"/>
        <end position="245"/>
    </location>
</feature>
<evidence type="ECO:0000256" key="1">
    <source>
        <dbReference type="ARBA" id="ARBA00004651"/>
    </source>
</evidence>
<dbReference type="InterPro" id="IPR006685">
    <property type="entry name" value="MscS_channel_2nd"/>
</dbReference>
<keyword evidence="5 7" id="KW-1133">Transmembrane helix</keyword>
<feature type="transmembrane region" description="Helical" evidence="7">
    <location>
        <begin position="62"/>
        <end position="81"/>
    </location>
</feature>
<reference evidence="12" key="1">
    <citation type="journal article" date="2019" name="Int. J. Syst. Evol. Microbiol.">
        <title>The Global Catalogue of Microorganisms (GCM) 10K type strain sequencing project: providing services to taxonomists for standard genome sequencing and annotation.</title>
        <authorList>
            <consortium name="The Broad Institute Genomics Platform"/>
            <consortium name="The Broad Institute Genome Sequencing Center for Infectious Disease"/>
            <person name="Wu L."/>
            <person name="Ma J."/>
        </authorList>
    </citation>
    <scope>NUCLEOTIDE SEQUENCE [LARGE SCALE GENOMIC DNA]</scope>
    <source>
        <strain evidence="12">CCUG 59778</strain>
    </source>
</reference>
<comment type="caution">
    <text evidence="11">The sequence shown here is derived from an EMBL/GenBank/DDBJ whole genome shotgun (WGS) entry which is preliminary data.</text>
</comment>
<dbReference type="PANTHER" id="PTHR43634">
    <property type="entry name" value="OW CONDUCTANCE MECHANOSENSITIVE CHANNEL"/>
    <property type="match status" value="1"/>
</dbReference>
<accession>A0ABV8X4L6</accession>
<dbReference type="Gene3D" id="3.30.70.100">
    <property type="match status" value="1"/>
</dbReference>
<comment type="subcellular location">
    <subcellularLocation>
        <location evidence="1">Cell membrane</location>
        <topology evidence="1">Multi-pass membrane protein</topology>
    </subcellularLocation>
</comment>
<evidence type="ECO:0000256" key="3">
    <source>
        <dbReference type="ARBA" id="ARBA00022475"/>
    </source>
</evidence>
<evidence type="ECO:0000313" key="11">
    <source>
        <dbReference type="EMBL" id="MFC4410370.1"/>
    </source>
</evidence>
<sequence>MNLDFWTDEQVIDLAISIGILLLFVIFRRVFTKYIFALLLKLGDKAPTSFFSSVLEAFNKPFQWVLIIIGTYIAAVYFPFFDHSNPFFRKILRAILIGLFGWGLFNLSSSTSRVFSKISDKFSIEVDVIIIPFISRAVRFVIVAIIIAVILTEFGFDVNGFMAGLGLGGLAIALAAKDAVSNLFGGVIIITEKPFTIGDWILTPSVEGTVEDISFRSTLVRTFEQALVTVPNATLANESITNWSKMGKRQISFNLRFTHDTPVEKLRTVSKRVEALLKQHEGVHPETIFVRFNKFQDNGVELFLYFFTSTTVWAEYLEIREEINYAIKEIIEEENAELALPSRKLYVDSPEQIIEA</sequence>
<dbReference type="InterPro" id="IPR045042">
    <property type="entry name" value="YnaI-like"/>
</dbReference>
<dbReference type="PANTHER" id="PTHR43634:SF2">
    <property type="entry name" value="LOW CONDUCTANCE MECHANOSENSITIVE CHANNEL YNAI"/>
    <property type="match status" value="1"/>
</dbReference>
<dbReference type="Pfam" id="PF21082">
    <property type="entry name" value="MS_channel_3rd"/>
    <property type="match status" value="1"/>
</dbReference>
<gene>
    <name evidence="11" type="ORF">ACFOZY_08035</name>
</gene>
<keyword evidence="12" id="KW-1185">Reference proteome</keyword>
<dbReference type="InterPro" id="IPR011014">
    <property type="entry name" value="MscS_channel_TM-2"/>
</dbReference>
<dbReference type="EMBL" id="JBHSEC010000014">
    <property type="protein sequence ID" value="MFC4410370.1"/>
    <property type="molecule type" value="Genomic_DNA"/>
</dbReference>
<feature type="transmembrane region" description="Helical" evidence="7">
    <location>
        <begin position="12"/>
        <end position="31"/>
    </location>
</feature>
<name>A0ABV8X4L6_9LACT</name>
<dbReference type="InterPro" id="IPR023408">
    <property type="entry name" value="MscS_beta-dom_sf"/>
</dbReference>
<evidence type="ECO:0000313" key="12">
    <source>
        <dbReference type="Proteomes" id="UP001595817"/>
    </source>
</evidence>
<evidence type="ECO:0000259" key="9">
    <source>
        <dbReference type="Pfam" id="PF21082"/>
    </source>
</evidence>
<dbReference type="InterPro" id="IPR011066">
    <property type="entry name" value="MscS_channel_C_sf"/>
</dbReference>
<dbReference type="SUPFAM" id="SSF50182">
    <property type="entry name" value="Sm-like ribonucleoproteins"/>
    <property type="match status" value="1"/>
</dbReference>
<dbReference type="Pfam" id="PF00924">
    <property type="entry name" value="MS_channel_2nd"/>
    <property type="match status" value="1"/>
</dbReference>
<dbReference type="Proteomes" id="UP001595817">
    <property type="component" value="Unassembled WGS sequence"/>
</dbReference>
<organism evidence="11 12">
    <name type="scientific">Chungangia koreensis</name>
    <dbReference type="NCBI Taxonomy" id="752657"/>
    <lineage>
        <taxon>Bacteria</taxon>
        <taxon>Bacillati</taxon>
        <taxon>Bacillota</taxon>
        <taxon>Bacilli</taxon>
        <taxon>Lactobacillales</taxon>
        <taxon>Chungangia</taxon>
    </lineage>
</organism>
<dbReference type="Gene3D" id="2.30.30.60">
    <property type="match status" value="1"/>
</dbReference>
<dbReference type="InterPro" id="IPR049278">
    <property type="entry name" value="MS_channel_C"/>
</dbReference>
<feature type="transmembrane region" description="Helical" evidence="7">
    <location>
        <begin position="87"/>
        <end position="107"/>
    </location>
</feature>
<keyword evidence="3" id="KW-1003">Cell membrane</keyword>
<feature type="transmembrane region" description="Helical" evidence="7">
    <location>
        <begin position="158"/>
        <end position="176"/>
    </location>
</feature>
<feature type="domain" description="Mechanosensitive ion channel transmembrane helices 2/3" evidence="10">
    <location>
        <begin position="138"/>
        <end position="177"/>
    </location>
</feature>
<dbReference type="Pfam" id="PF21088">
    <property type="entry name" value="MS_channel_1st"/>
    <property type="match status" value="1"/>
</dbReference>
<comment type="similarity">
    <text evidence="2">Belongs to the MscS (TC 1.A.23) family.</text>
</comment>
<keyword evidence="4 7" id="KW-0812">Transmembrane</keyword>
<dbReference type="InterPro" id="IPR049142">
    <property type="entry name" value="MS_channel_1st"/>
</dbReference>
<evidence type="ECO:0000259" key="8">
    <source>
        <dbReference type="Pfam" id="PF00924"/>
    </source>
</evidence>
<evidence type="ECO:0000256" key="6">
    <source>
        <dbReference type="ARBA" id="ARBA00023136"/>
    </source>
</evidence>
<evidence type="ECO:0000259" key="10">
    <source>
        <dbReference type="Pfam" id="PF21088"/>
    </source>
</evidence>
<dbReference type="InterPro" id="IPR010920">
    <property type="entry name" value="LSM_dom_sf"/>
</dbReference>
<evidence type="ECO:0000256" key="7">
    <source>
        <dbReference type="SAM" id="Phobius"/>
    </source>
</evidence>
<evidence type="ECO:0000256" key="4">
    <source>
        <dbReference type="ARBA" id="ARBA00022692"/>
    </source>
</evidence>
<dbReference type="Gene3D" id="1.10.287.1260">
    <property type="match status" value="1"/>
</dbReference>
<evidence type="ECO:0000256" key="2">
    <source>
        <dbReference type="ARBA" id="ARBA00008017"/>
    </source>
</evidence>
<feature type="domain" description="Mechanosensitive ion channel MscS C-terminal" evidence="9">
    <location>
        <begin position="253"/>
        <end position="337"/>
    </location>
</feature>
<feature type="transmembrane region" description="Helical" evidence="7">
    <location>
        <begin position="128"/>
        <end position="152"/>
    </location>
</feature>
<proteinExistence type="inferred from homology"/>
<dbReference type="SUPFAM" id="SSF82861">
    <property type="entry name" value="Mechanosensitive channel protein MscS (YggB), transmembrane region"/>
    <property type="match status" value="1"/>
</dbReference>
<dbReference type="RefSeq" id="WP_378154134.1">
    <property type="nucleotide sequence ID" value="NZ_JBHSEC010000014.1"/>
</dbReference>
<dbReference type="SUPFAM" id="SSF82689">
    <property type="entry name" value="Mechanosensitive channel protein MscS (YggB), C-terminal domain"/>
    <property type="match status" value="1"/>
</dbReference>
<keyword evidence="6 7" id="KW-0472">Membrane</keyword>
<evidence type="ECO:0000256" key="5">
    <source>
        <dbReference type="ARBA" id="ARBA00022989"/>
    </source>
</evidence>